<evidence type="ECO:0000313" key="4">
    <source>
        <dbReference type="Proteomes" id="UP000709336"/>
    </source>
</evidence>
<accession>A0ABX1R3R2</accession>
<dbReference type="PROSITE" id="PS51085">
    <property type="entry name" value="2FE2S_FER_2"/>
    <property type="match status" value="1"/>
</dbReference>
<sequence length="91" mass="10065">MSNRKDDAFHIDVVDVGCATSSSDKTLLESLETANIEIHFHCREGFCGACRTQLIEGEVDYTTDPLAYINDDEILPCCCIAKSNLKIKVPL</sequence>
<keyword evidence="1" id="KW-0830">Ubiquinone</keyword>
<dbReference type="Gene3D" id="3.10.20.30">
    <property type="match status" value="1"/>
</dbReference>
<dbReference type="InterPro" id="IPR036010">
    <property type="entry name" value="2Fe-2S_ferredoxin-like_sf"/>
</dbReference>
<reference evidence="3 4" key="1">
    <citation type="submission" date="2020-03" db="EMBL/GenBank/DDBJ databases">
        <title>Alteromonas ponticola sp. nov., isolated from seawater.</title>
        <authorList>
            <person name="Yoon J.-H."/>
            <person name="Kim Y.-O."/>
        </authorList>
    </citation>
    <scope>NUCLEOTIDE SEQUENCE [LARGE SCALE GENOMIC DNA]</scope>
    <source>
        <strain evidence="3 4">MYP5</strain>
    </source>
</reference>
<dbReference type="InterPro" id="IPR006058">
    <property type="entry name" value="2Fe2S_fd_BS"/>
</dbReference>
<keyword evidence="4" id="KW-1185">Reference proteome</keyword>
<organism evidence="3 4">
    <name type="scientific">Alteromonas ponticola</name>
    <dbReference type="NCBI Taxonomy" id="2720613"/>
    <lineage>
        <taxon>Bacteria</taxon>
        <taxon>Pseudomonadati</taxon>
        <taxon>Pseudomonadota</taxon>
        <taxon>Gammaproteobacteria</taxon>
        <taxon>Alteromonadales</taxon>
        <taxon>Alteromonadaceae</taxon>
        <taxon>Alteromonas/Salinimonas group</taxon>
        <taxon>Alteromonas</taxon>
    </lineage>
</organism>
<dbReference type="PROSITE" id="PS00197">
    <property type="entry name" value="2FE2S_FER_1"/>
    <property type="match status" value="1"/>
</dbReference>
<gene>
    <name evidence="3" type="ORF">HCJ96_13715</name>
</gene>
<dbReference type="Proteomes" id="UP000709336">
    <property type="component" value="Unassembled WGS sequence"/>
</dbReference>
<protein>
    <submittedName>
        <fullName evidence="3">2Fe-2S ferredoxin-like protein</fullName>
    </submittedName>
</protein>
<name>A0ABX1R3R2_9ALTE</name>
<dbReference type="NCBIfam" id="NF007985">
    <property type="entry name" value="PRK10713.1"/>
    <property type="match status" value="1"/>
</dbReference>
<feature type="domain" description="2Fe-2S ferredoxin-type" evidence="2">
    <location>
        <begin position="9"/>
        <end position="91"/>
    </location>
</feature>
<dbReference type="RefSeq" id="WP_169211641.1">
    <property type="nucleotide sequence ID" value="NZ_JAATNW010000007.1"/>
</dbReference>
<dbReference type="InterPro" id="IPR001041">
    <property type="entry name" value="2Fe-2S_ferredoxin-type"/>
</dbReference>
<dbReference type="EMBL" id="JAATNW010000007">
    <property type="protein sequence ID" value="NMH61084.1"/>
    <property type="molecule type" value="Genomic_DNA"/>
</dbReference>
<evidence type="ECO:0000313" key="3">
    <source>
        <dbReference type="EMBL" id="NMH61084.1"/>
    </source>
</evidence>
<dbReference type="InterPro" id="IPR012675">
    <property type="entry name" value="Beta-grasp_dom_sf"/>
</dbReference>
<dbReference type="Pfam" id="PF00111">
    <property type="entry name" value="Fer2"/>
    <property type="match status" value="1"/>
</dbReference>
<evidence type="ECO:0000256" key="1">
    <source>
        <dbReference type="ARBA" id="ARBA00023075"/>
    </source>
</evidence>
<dbReference type="SUPFAM" id="SSF54292">
    <property type="entry name" value="2Fe-2S ferredoxin-like"/>
    <property type="match status" value="1"/>
</dbReference>
<comment type="caution">
    <text evidence="3">The sequence shown here is derived from an EMBL/GenBank/DDBJ whole genome shotgun (WGS) entry which is preliminary data.</text>
</comment>
<evidence type="ECO:0000259" key="2">
    <source>
        <dbReference type="PROSITE" id="PS51085"/>
    </source>
</evidence>
<dbReference type="CDD" id="cd00207">
    <property type="entry name" value="fer2"/>
    <property type="match status" value="1"/>
</dbReference>
<proteinExistence type="predicted"/>